<dbReference type="AlphaFoldDB" id="A0A081RZL5"/>
<dbReference type="InterPro" id="IPR001387">
    <property type="entry name" value="Cro/C1-type_HTH"/>
</dbReference>
<evidence type="ECO:0000313" key="6">
    <source>
        <dbReference type="EMBL" id="KER04118.1"/>
    </source>
</evidence>
<keyword evidence="2" id="KW-0238">DNA-binding</keyword>
<reference evidence="6 7" key="1">
    <citation type="submission" date="2014-03" db="EMBL/GenBank/DDBJ databases">
        <title>Draft Genome of Photorhabdus temperata Meg1.</title>
        <authorList>
            <person name="Hurst S.G.IV."/>
            <person name="Morris K."/>
            <person name="Thomas K."/>
            <person name="Tisa L.S."/>
        </authorList>
    </citation>
    <scope>NUCLEOTIDE SEQUENCE [LARGE SCALE GENOMIC DNA]</scope>
    <source>
        <strain evidence="6 7">Meg1</strain>
    </source>
</reference>
<comment type="caution">
    <text evidence="6">The sequence shown here is derived from an EMBL/GenBank/DDBJ whole genome shotgun (WGS) entry which is preliminary data.</text>
</comment>
<keyword evidence="3" id="KW-0804">Transcription</keyword>
<dbReference type="InterPro" id="IPR010982">
    <property type="entry name" value="Lambda_DNA-bd_dom_sf"/>
</dbReference>
<evidence type="ECO:0000256" key="4">
    <source>
        <dbReference type="SAM" id="MobiDB-lite"/>
    </source>
</evidence>
<dbReference type="Proteomes" id="UP000028002">
    <property type="component" value="Unassembled WGS sequence"/>
</dbReference>
<dbReference type="EMBL" id="JGVH01000018">
    <property type="protein sequence ID" value="KER04118.1"/>
    <property type="molecule type" value="Genomic_DNA"/>
</dbReference>
<dbReference type="CDD" id="cd00093">
    <property type="entry name" value="HTH_XRE"/>
    <property type="match status" value="2"/>
</dbReference>
<feature type="region of interest" description="Disordered" evidence="4">
    <location>
        <begin position="1"/>
        <end position="21"/>
    </location>
</feature>
<dbReference type="PANTHER" id="PTHR40661">
    <property type="match status" value="1"/>
</dbReference>
<dbReference type="PROSITE" id="PS50943">
    <property type="entry name" value="HTH_CROC1"/>
    <property type="match status" value="2"/>
</dbReference>
<evidence type="ECO:0000256" key="1">
    <source>
        <dbReference type="ARBA" id="ARBA00023015"/>
    </source>
</evidence>
<evidence type="ECO:0000256" key="2">
    <source>
        <dbReference type="ARBA" id="ARBA00023125"/>
    </source>
</evidence>
<keyword evidence="1" id="KW-0805">Transcription regulation</keyword>
<evidence type="ECO:0000313" key="7">
    <source>
        <dbReference type="Proteomes" id="UP000028002"/>
    </source>
</evidence>
<sequence length="200" mass="22542">MTDSYEEKTTQKGKNNNKPDRMIIDDRVTHFGQRLREAMQNEPTAKFARRCGLSDKAIWNYLDGLTYPSIDKVAALAHASNTSIEWLILGILDDRTTHFGQRLREAMQDEPTATFARRCGLSETAIWSYLNGLTYPSIDKVAALAHASNTSIEWLILGLDTSSSTLYTGANKLKQKLDTMTLEDTKLLLSKIFDVISTYK</sequence>
<gene>
    <name evidence="6" type="ORF">MEG1DRAFT_01232</name>
</gene>
<protein>
    <recommendedName>
        <fullName evidence="5">HTH cro/C1-type domain-containing protein</fullName>
    </recommendedName>
</protein>
<dbReference type="RefSeq" id="WP_036837920.1">
    <property type="nucleotide sequence ID" value="NZ_CAWLUD010000018.1"/>
</dbReference>
<feature type="domain" description="HTH cro/C1-type" evidence="5">
    <location>
        <begin position="45"/>
        <end position="87"/>
    </location>
</feature>
<organism evidence="6 7">
    <name type="scientific">Photorhabdus temperata subsp. temperata Meg1</name>
    <dbReference type="NCBI Taxonomy" id="1393735"/>
    <lineage>
        <taxon>Bacteria</taxon>
        <taxon>Pseudomonadati</taxon>
        <taxon>Pseudomonadota</taxon>
        <taxon>Gammaproteobacteria</taxon>
        <taxon>Enterobacterales</taxon>
        <taxon>Morganellaceae</taxon>
        <taxon>Photorhabdus</taxon>
    </lineage>
</organism>
<proteinExistence type="predicted"/>
<accession>A0A081RZL5</accession>
<dbReference type="PANTHER" id="PTHR40661:SF3">
    <property type="entry name" value="FELS-1 PROPHAGE TRANSCRIPTIONAL REGULATOR"/>
    <property type="match status" value="1"/>
</dbReference>
<evidence type="ECO:0000256" key="3">
    <source>
        <dbReference type="ARBA" id="ARBA00023163"/>
    </source>
</evidence>
<evidence type="ECO:0000259" key="5">
    <source>
        <dbReference type="PROSITE" id="PS50943"/>
    </source>
</evidence>
<dbReference type="SMART" id="SM00530">
    <property type="entry name" value="HTH_XRE"/>
    <property type="match status" value="2"/>
</dbReference>
<dbReference type="GO" id="GO:0003677">
    <property type="term" value="F:DNA binding"/>
    <property type="evidence" value="ECO:0007669"/>
    <property type="project" value="UniProtKB-KW"/>
</dbReference>
<name>A0A081RZL5_PHOTE</name>
<dbReference type="PATRIC" id="fig|1393735.3.peg.1277"/>
<feature type="compositionally biased region" description="Basic and acidic residues" evidence="4">
    <location>
        <begin position="1"/>
        <end position="10"/>
    </location>
</feature>
<dbReference type="SUPFAM" id="SSF47413">
    <property type="entry name" value="lambda repressor-like DNA-binding domains"/>
    <property type="match status" value="2"/>
</dbReference>
<dbReference type="Gene3D" id="1.10.260.40">
    <property type="entry name" value="lambda repressor-like DNA-binding domains"/>
    <property type="match status" value="2"/>
</dbReference>
<feature type="domain" description="HTH cro/C1-type" evidence="5">
    <location>
        <begin position="115"/>
        <end position="155"/>
    </location>
</feature>